<dbReference type="PANTHER" id="PTHR42923">
    <property type="entry name" value="PROTOPORPHYRINOGEN OXIDASE"/>
    <property type="match status" value="1"/>
</dbReference>
<accession>A0A660L0R5</accession>
<dbReference type="PANTHER" id="PTHR42923:SF46">
    <property type="entry name" value="AMINE OXIDASE"/>
    <property type="match status" value="1"/>
</dbReference>
<dbReference type="InterPro" id="IPR002937">
    <property type="entry name" value="Amino_oxidase"/>
</dbReference>
<organism evidence="2 3">
    <name type="scientific">Solirubrobacter pauli</name>
    <dbReference type="NCBI Taxonomy" id="166793"/>
    <lineage>
        <taxon>Bacteria</taxon>
        <taxon>Bacillati</taxon>
        <taxon>Actinomycetota</taxon>
        <taxon>Thermoleophilia</taxon>
        <taxon>Solirubrobacterales</taxon>
        <taxon>Solirubrobacteraceae</taxon>
        <taxon>Solirubrobacter</taxon>
    </lineage>
</organism>
<sequence length="451" mass="50741">MRIAVLGAGVTGLVAGLRLTQAGHTVDVYERWPGLGGQAATIDIGGGHLLERYYHHLFSTDRHIAALYDELGMPDELEWLSSSVAYFADGKQWPFVTPMDLLRFKPLPPLARIRLGMAVLGIQRGPGAPGPFERVTARTWIERYMGKDAYRALWGPLLRGKFGERADDVAMVWLQNKLRLRRGDDAAEEKLGYPKRSWEPLFHELQARIEAGGGNVFIDRPIAKLSADFTVTPGAPSSFRKGHDPREFETLEPTRYDAVLATLPNDVFEQVLEPGVLPEAYLAKARSIEYFTALCLLLEVDRRFSPYYWTNIGDDDLPFVGLIEHTNLIPPERYDGRRFLYVANYLPAGHELLDLAPEDLLARYTPGLKAINPGFDRSWVKQIWSHREPAAQPIVTVGYREKIPAMKTPRRGLVLANTTQIFPEDRGTNYAVREGDEAARALLEWLPDAPK</sequence>
<protein>
    <submittedName>
        <fullName evidence="2">UDP-galactopyranose mutase</fullName>
    </submittedName>
</protein>
<evidence type="ECO:0000313" key="3">
    <source>
        <dbReference type="Proteomes" id="UP000278962"/>
    </source>
</evidence>
<reference evidence="2 3" key="1">
    <citation type="submission" date="2018-10" db="EMBL/GenBank/DDBJ databases">
        <title>Genomic Encyclopedia of Archaeal and Bacterial Type Strains, Phase II (KMG-II): from individual species to whole genera.</title>
        <authorList>
            <person name="Goeker M."/>
        </authorList>
    </citation>
    <scope>NUCLEOTIDE SEQUENCE [LARGE SCALE GENOMIC DNA]</scope>
    <source>
        <strain evidence="2 3">DSM 14954</strain>
    </source>
</reference>
<keyword evidence="3" id="KW-1185">Reference proteome</keyword>
<name>A0A660L0R5_9ACTN</name>
<dbReference type="NCBIfam" id="NF005560">
    <property type="entry name" value="PRK07233.1"/>
    <property type="match status" value="1"/>
</dbReference>
<dbReference type="AlphaFoldDB" id="A0A660L0R5"/>
<dbReference type="GO" id="GO:0016491">
    <property type="term" value="F:oxidoreductase activity"/>
    <property type="evidence" value="ECO:0007669"/>
    <property type="project" value="InterPro"/>
</dbReference>
<dbReference type="PRINTS" id="PR00419">
    <property type="entry name" value="ADXRDTASE"/>
</dbReference>
<evidence type="ECO:0000313" key="2">
    <source>
        <dbReference type="EMBL" id="RKQ87581.1"/>
    </source>
</evidence>
<gene>
    <name evidence="2" type="ORF">C8N24_5606</name>
</gene>
<dbReference type="EMBL" id="RBIL01000002">
    <property type="protein sequence ID" value="RKQ87581.1"/>
    <property type="molecule type" value="Genomic_DNA"/>
</dbReference>
<comment type="caution">
    <text evidence="2">The sequence shown here is derived from an EMBL/GenBank/DDBJ whole genome shotgun (WGS) entry which is preliminary data.</text>
</comment>
<dbReference type="Gene3D" id="3.50.50.60">
    <property type="entry name" value="FAD/NAD(P)-binding domain"/>
    <property type="match status" value="1"/>
</dbReference>
<dbReference type="RefSeq" id="WP_121256267.1">
    <property type="nucleotide sequence ID" value="NZ_RBIL01000002.1"/>
</dbReference>
<dbReference type="SUPFAM" id="SSF51905">
    <property type="entry name" value="FAD/NAD(P)-binding domain"/>
    <property type="match status" value="1"/>
</dbReference>
<dbReference type="Pfam" id="PF01593">
    <property type="entry name" value="Amino_oxidase"/>
    <property type="match status" value="1"/>
</dbReference>
<feature type="domain" description="Amine oxidase" evidence="1">
    <location>
        <begin position="11"/>
        <end position="443"/>
    </location>
</feature>
<dbReference type="Proteomes" id="UP000278962">
    <property type="component" value="Unassembled WGS sequence"/>
</dbReference>
<dbReference type="InterPro" id="IPR036188">
    <property type="entry name" value="FAD/NAD-bd_sf"/>
</dbReference>
<proteinExistence type="predicted"/>
<dbReference type="OrthoDB" id="9803192at2"/>
<evidence type="ECO:0000259" key="1">
    <source>
        <dbReference type="Pfam" id="PF01593"/>
    </source>
</evidence>
<dbReference type="InterPro" id="IPR050464">
    <property type="entry name" value="Zeta_carotene_desat/Oxidored"/>
</dbReference>